<keyword evidence="3 8" id="KW-0418">Kinase</keyword>
<dbReference type="SUPFAM" id="SSF55060">
    <property type="entry name" value="GHMP Kinase, C-terminal domain"/>
    <property type="match status" value="1"/>
</dbReference>
<evidence type="ECO:0000259" key="6">
    <source>
        <dbReference type="Pfam" id="PF00288"/>
    </source>
</evidence>
<dbReference type="InterPro" id="IPR036554">
    <property type="entry name" value="GHMP_kinase_C_sf"/>
</dbReference>
<feature type="domain" description="GHMP kinase N-terminal" evidence="6">
    <location>
        <begin position="78"/>
        <end position="165"/>
    </location>
</feature>
<reference evidence="8 9" key="1">
    <citation type="journal article" date="2012" name="Stand. Genomic Sci.">
        <title>Complete genome sequence of the aerobic, heterotroph Marinithermus hydrothermalis type strain (T1(T)) from a deep-sea hydrothermal vent chimney.</title>
        <authorList>
            <person name="Copeland A."/>
            <person name="Gu W."/>
            <person name="Yasawong M."/>
            <person name="Lapidus A."/>
            <person name="Lucas S."/>
            <person name="Deshpande S."/>
            <person name="Pagani I."/>
            <person name="Tapia R."/>
            <person name="Cheng J.F."/>
            <person name="Goodwin L.A."/>
            <person name="Pitluck S."/>
            <person name="Liolios K."/>
            <person name="Ivanova N."/>
            <person name="Mavromatis K."/>
            <person name="Mikhailova N."/>
            <person name="Pati A."/>
            <person name="Chen A."/>
            <person name="Palaniappan K."/>
            <person name="Land M."/>
            <person name="Pan C."/>
            <person name="Brambilla E.M."/>
            <person name="Rohde M."/>
            <person name="Tindall B.J."/>
            <person name="Sikorski J."/>
            <person name="Goker M."/>
            <person name="Detter J.C."/>
            <person name="Bristow J."/>
            <person name="Eisen J.A."/>
            <person name="Markowitz V."/>
            <person name="Hugenholtz P."/>
            <person name="Kyrpides N.C."/>
            <person name="Klenk H.P."/>
            <person name="Woyke T."/>
        </authorList>
    </citation>
    <scope>NUCLEOTIDE SEQUENCE [LARGE SCALE GENOMIC DNA]</scope>
    <source>
        <strain evidence="9">DSM 14884 / JCM 11576 / T1</strain>
    </source>
</reference>
<dbReference type="InterPro" id="IPR020568">
    <property type="entry name" value="Ribosomal_Su5_D2-typ_SF"/>
</dbReference>
<organism evidence="8 9">
    <name type="scientific">Marinithermus hydrothermalis (strain DSM 14884 / JCM 11576 / T1)</name>
    <dbReference type="NCBI Taxonomy" id="869210"/>
    <lineage>
        <taxon>Bacteria</taxon>
        <taxon>Thermotogati</taxon>
        <taxon>Deinococcota</taxon>
        <taxon>Deinococci</taxon>
        <taxon>Thermales</taxon>
        <taxon>Thermaceae</taxon>
        <taxon>Marinithermus</taxon>
    </lineage>
</organism>
<proteinExistence type="inferred from homology"/>
<dbReference type="PIRSF" id="PIRSF036406">
    <property type="entry name" value="Hept_kin"/>
    <property type="match status" value="1"/>
</dbReference>
<evidence type="ECO:0000256" key="1">
    <source>
        <dbReference type="ARBA" id="ARBA00022679"/>
    </source>
</evidence>
<keyword evidence="1" id="KW-0808">Transferase</keyword>
<dbReference type="Proteomes" id="UP000007030">
    <property type="component" value="Chromosome"/>
</dbReference>
<dbReference type="GO" id="GO:0050201">
    <property type="term" value="F:fucokinase activity"/>
    <property type="evidence" value="ECO:0007669"/>
    <property type="project" value="TreeGrafter"/>
</dbReference>
<evidence type="ECO:0000313" key="8">
    <source>
        <dbReference type="EMBL" id="AEB12388.1"/>
    </source>
</evidence>
<gene>
    <name evidence="8" type="ordered locus">Marky_1653</name>
</gene>
<dbReference type="HOGENOM" id="CLU_048558_1_0_0"/>
<accession>F2NKD9</accession>
<dbReference type="PANTHER" id="PTHR32463:SF0">
    <property type="entry name" value="L-FUCOSE KINASE"/>
    <property type="match status" value="1"/>
</dbReference>
<dbReference type="AlphaFoldDB" id="F2NKD9"/>
<dbReference type="SUPFAM" id="SSF54211">
    <property type="entry name" value="Ribosomal protein S5 domain 2-like"/>
    <property type="match status" value="1"/>
</dbReference>
<evidence type="ECO:0000256" key="4">
    <source>
        <dbReference type="ARBA" id="ARBA00022840"/>
    </source>
</evidence>
<dbReference type="KEGG" id="mhd:Marky_1653"/>
<dbReference type="OrthoDB" id="9812992at2"/>
<dbReference type="RefSeq" id="WP_013704435.1">
    <property type="nucleotide sequence ID" value="NC_015387.1"/>
</dbReference>
<dbReference type="InterPro" id="IPR006204">
    <property type="entry name" value="GHMP_kinase_N_dom"/>
</dbReference>
<evidence type="ECO:0000256" key="5">
    <source>
        <dbReference type="ARBA" id="ARBA00038121"/>
    </source>
</evidence>
<evidence type="ECO:0000259" key="7">
    <source>
        <dbReference type="Pfam" id="PF08544"/>
    </source>
</evidence>
<dbReference type="PRINTS" id="PR00960">
    <property type="entry name" value="LMBPPROTEIN"/>
</dbReference>
<dbReference type="Gene3D" id="3.30.230.120">
    <property type="match status" value="1"/>
</dbReference>
<dbReference type="PANTHER" id="PTHR32463">
    <property type="entry name" value="L-FUCOSE KINASE"/>
    <property type="match status" value="1"/>
</dbReference>
<dbReference type="eggNOG" id="COG2605">
    <property type="taxonomic scope" value="Bacteria"/>
</dbReference>
<feature type="domain" description="GHMP kinase C-terminal" evidence="7">
    <location>
        <begin position="238"/>
        <end position="320"/>
    </location>
</feature>
<evidence type="ECO:0000256" key="2">
    <source>
        <dbReference type="ARBA" id="ARBA00022741"/>
    </source>
</evidence>
<dbReference type="GO" id="GO:0042352">
    <property type="term" value="P:GDP-L-fucose salvage"/>
    <property type="evidence" value="ECO:0007669"/>
    <property type="project" value="TreeGrafter"/>
</dbReference>
<dbReference type="InterPro" id="IPR013750">
    <property type="entry name" value="GHMP_kinase_C_dom"/>
</dbReference>
<protein>
    <submittedName>
        <fullName evidence="8">GHMP kinase</fullName>
    </submittedName>
</protein>
<dbReference type="InterPro" id="IPR001174">
    <property type="entry name" value="HddA/FKP"/>
</dbReference>
<evidence type="ECO:0000256" key="3">
    <source>
        <dbReference type="ARBA" id="ARBA00022777"/>
    </source>
</evidence>
<dbReference type="Pfam" id="PF00288">
    <property type="entry name" value="GHMP_kinases_N"/>
    <property type="match status" value="1"/>
</dbReference>
<dbReference type="Pfam" id="PF08544">
    <property type="entry name" value="GHMP_kinases_C"/>
    <property type="match status" value="1"/>
</dbReference>
<dbReference type="STRING" id="869210.Marky_1653"/>
<comment type="similarity">
    <text evidence="5">Belongs to the GHMP kinase family.</text>
</comment>
<sequence length="338" mass="37191">MIVRARAPLRVSFGGGGTDVPPYCDERGGAVLSATINRYAYATLVPGGGRLEVRSLDYDASISYNLDDPFLYDGQLDLVKAVLDHFRKHKRFTQGLEIALHNDAPPGSGLGSSSAITVALVRALAEYLHTPLDPYQLAELAYKIERVDVGIKGGKQDQYAAAFGGFNFIEFKEGVSIVNPLRLNQETLYELEYSLVFAYVGGQHFSGKIIEKQVTNYQKRKTDAVASMDRLRELAYEMKRALLLGRLGEFGELLDAAWESKKKMAEGISTPHIDELYHEARQAGALGGKISGAGGGGFMFFLCAPRRAYAVQETLRRMGAQPVHFSFVDEGVRAWRLG</sequence>
<keyword evidence="9" id="KW-1185">Reference proteome</keyword>
<dbReference type="GO" id="GO:0005524">
    <property type="term" value="F:ATP binding"/>
    <property type="evidence" value="ECO:0007669"/>
    <property type="project" value="UniProtKB-KW"/>
</dbReference>
<keyword evidence="2" id="KW-0547">Nucleotide-binding</keyword>
<dbReference type="InterPro" id="IPR014606">
    <property type="entry name" value="Heptose_7-P_kinase"/>
</dbReference>
<evidence type="ECO:0000313" key="9">
    <source>
        <dbReference type="Proteomes" id="UP000007030"/>
    </source>
</evidence>
<dbReference type="EMBL" id="CP002630">
    <property type="protein sequence ID" value="AEB12388.1"/>
    <property type="molecule type" value="Genomic_DNA"/>
</dbReference>
<dbReference type="InterPro" id="IPR052203">
    <property type="entry name" value="GHMP_Kinase-Related"/>
</dbReference>
<keyword evidence="4" id="KW-0067">ATP-binding</keyword>
<name>F2NKD9_MARHT</name>